<sequence length="216" mass="25492">MHYAFDRWLVREFPAVEFERYCDDAVIHCRSRRQAENVLTALAARLEVVGLELHPDKTRLVYCKDANRRGAFEHTSFTFLGYTFRPRLTANRDGRRFVAFLPAVSKDAVTAMGATIRSWRLVRRSGATLDDLARDINLIVRGWINYYGRFYKSVLYPLLKRIDEHLVRWACHKYKHLRRHRRRAWKRLAEISRSNPGLFAHWRFGVRPGDWAMGAV</sequence>
<evidence type="ECO:0000313" key="2">
    <source>
        <dbReference type="EMBL" id="SBW17266.1"/>
    </source>
</evidence>
<reference evidence="3" key="1">
    <citation type="submission" date="2016-02" db="EMBL/GenBank/DDBJ databases">
        <authorList>
            <person name="Wibberg D."/>
        </authorList>
    </citation>
    <scope>NUCLEOTIDE SEQUENCE [LARGE SCALE GENOMIC DNA]</scope>
</reference>
<keyword evidence="3" id="KW-1185">Reference proteome</keyword>
<keyword evidence="2" id="KW-0695">RNA-directed DNA polymerase</keyword>
<dbReference type="Pfam" id="PF00078">
    <property type="entry name" value="RVT_1"/>
    <property type="match status" value="1"/>
</dbReference>
<dbReference type="SUPFAM" id="SSF56672">
    <property type="entry name" value="DNA/RNA polymerases"/>
    <property type="match status" value="1"/>
</dbReference>
<dbReference type="GO" id="GO:0003964">
    <property type="term" value="F:RNA-directed DNA polymerase activity"/>
    <property type="evidence" value="ECO:0007669"/>
    <property type="project" value="UniProtKB-KW"/>
</dbReference>
<dbReference type="InterPro" id="IPR043502">
    <property type="entry name" value="DNA/RNA_pol_sf"/>
</dbReference>
<dbReference type="InterPro" id="IPR000477">
    <property type="entry name" value="RT_dom"/>
</dbReference>
<dbReference type="PANTHER" id="PTHR34047:SF3">
    <property type="entry name" value="BLR2052 PROTEIN"/>
    <property type="match status" value="1"/>
</dbReference>
<dbReference type="PROSITE" id="PS50878">
    <property type="entry name" value="RT_POL"/>
    <property type="match status" value="1"/>
</dbReference>
<name>A0A1C3NSY2_9ACTN</name>
<proteinExistence type="predicted"/>
<dbReference type="InterPro" id="IPR013597">
    <property type="entry name" value="Mat_intron_G2"/>
</dbReference>
<dbReference type="AlphaFoldDB" id="A0A1C3NSY2"/>
<dbReference type="Proteomes" id="UP000199013">
    <property type="component" value="Unassembled WGS sequence"/>
</dbReference>
<evidence type="ECO:0000259" key="1">
    <source>
        <dbReference type="PROSITE" id="PS50878"/>
    </source>
</evidence>
<dbReference type="PANTHER" id="PTHR34047">
    <property type="entry name" value="NUCLEAR INTRON MATURASE 1, MITOCHONDRIAL-RELATED"/>
    <property type="match status" value="1"/>
</dbReference>
<feature type="domain" description="Reverse transcriptase" evidence="1">
    <location>
        <begin position="1"/>
        <end position="84"/>
    </location>
</feature>
<dbReference type="EMBL" id="FLUV01000055">
    <property type="protein sequence ID" value="SBW17266.1"/>
    <property type="molecule type" value="Genomic_DNA"/>
</dbReference>
<keyword evidence="2" id="KW-0808">Transferase</keyword>
<protein>
    <submittedName>
        <fullName evidence="2">RNA-directed DNA polymerase</fullName>
    </submittedName>
</protein>
<dbReference type="InterPro" id="IPR051083">
    <property type="entry name" value="GrpII_Intron_Splice-Mob/Def"/>
</dbReference>
<gene>
    <name evidence="2" type="ORF">FDG2_0137</name>
</gene>
<keyword evidence="2" id="KW-0548">Nucleotidyltransferase</keyword>
<organism evidence="2 3">
    <name type="scientific">Candidatus Protofrankia californiensis</name>
    <dbReference type="NCBI Taxonomy" id="1839754"/>
    <lineage>
        <taxon>Bacteria</taxon>
        <taxon>Bacillati</taxon>
        <taxon>Actinomycetota</taxon>
        <taxon>Actinomycetes</taxon>
        <taxon>Frankiales</taxon>
        <taxon>Frankiaceae</taxon>
        <taxon>Protofrankia</taxon>
    </lineage>
</organism>
<evidence type="ECO:0000313" key="3">
    <source>
        <dbReference type="Proteomes" id="UP000199013"/>
    </source>
</evidence>
<accession>A0A1C3NSY2</accession>
<dbReference type="Pfam" id="PF08388">
    <property type="entry name" value="GIIM"/>
    <property type="match status" value="1"/>
</dbReference>